<proteinExistence type="predicted"/>
<dbReference type="STRING" id="31958.SD37_06490"/>
<name>A0A193BT27_AMYOR</name>
<dbReference type="RefSeq" id="WP_044852280.1">
    <property type="nucleotide sequence ID" value="NZ_CP016174.1"/>
</dbReference>
<evidence type="ECO:0000313" key="3">
    <source>
        <dbReference type="Proteomes" id="UP000093695"/>
    </source>
</evidence>
<feature type="transmembrane region" description="Helical" evidence="1">
    <location>
        <begin position="78"/>
        <end position="97"/>
    </location>
</feature>
<dbReference type="EMBL" id="CP016174">
    <property type="protein sequence ID" value="ANN15340.1"/>
    <property type="molecule type" value="Genomic_DNA"/>
</dbReference>
<feature type="transmembrane region" description="Helical" evidence="1">
    <location>
        <begin position="109"/>
        <end position="132"/>
    </location>
</feature>
<organism evidence="2 3">
    <name type="scientific">Amycolatopsis orientalis</name>
    <name type="common">Nocardia orientalis</name>
    <dbReference type="NCBI Taxonomy" id="31958"/>
    <lineage>
        <taxon>Bacteria</taxon>
        <taxon>Bacillati</taxon>
        <taxon>Actinomycetota</taxon>
        <taxon>Actinomycetes</taxon>
        <taxon>Pseudonocardiales</taxon>
        <taxon>Pseudonocardiaceae</taxon>
        <taxon>Amycolatopsis</taxon>
    </lineage>
</organism>
<protein>
    <submittedName>
        <fullName evidence="2">Uncharacterized protein</fullName>
    </submittedName>
</protein>
<reference evidence="2 3" key="1">
    <citation type="journal article" date="2015" name="Genome Announc.">
        <title>Draft Genome Sequence of Norvancomycin-Producing Strain Amycolatopsis orientalis CPCC200066.</title>
        <authorList>
            <person name="Lei X."/>
            <person name="Yuan F."/>
            <person name="Shi Y."/>
            <person name="Li X."/>
            <person name="Wang L."/>
            <person name="Hong B."/>
        </authorList>
    </citation>
    <scope>NUCLEOTIDE SEQUENCE [LARGE SCALE GENOMIC DNA]</scope>
    <source>
        <strain evidence="2 3">B-37</strain>
    </source>
</reference>
<keyword evidence="1" id="KW-0812">Transmembrane</keyword>
<evidence type="ECO:0000256" key="1">
    <source>
        <dbReference type="SAM" id="Phobius"/>
    </source>
</evidence>
<keyword evidence="1" id="KW-0472">Membrane</keyword>
<feature type="transmembrane region" description="Helical" evidence="1">
    <location>
        <begin position="15"/>
        <end position="37"/>
    </location>
</feature>
<sequence length="141" mass="14438">MTVTPQPLTAGQRGLLVLLCFDALLLGLLELFFLPLRLDGIVLPKLGDAPMPVTVVLAVLTTPLLVRTTAKVIRPSFSVIPLLVWVLVVLGMGMTGPGGDLVLVQDWRALLLIGGGALPGALVLGGGLGTAAKAGKGVKDG</sequence>
<dbReference type="eggNOG" id="ENOG503330Y">
    <property type="taxonomic scope" value="Bacteria"/>
</dbReference>
<dbReference type="AlphaFoldDB" id="A0A193BT27"/>
<evidence type="ECO:0000313" key="2">
    <source>
        <dbReference type="EMBL" id="ANN15340.1"/>
    </source>
</evidence>
<dbReference type="Proteomes" id="UP000093695">
    <property type="component" value="Chromosome"/>
</dbReference>
<accession>A0A193BT27</accession>
<keyword evidence="3" id="KW-1185">Reference proteome</keyword>
<feature type="transmembrane region" description="Helical" evidence="1">
    <location>
        <begin position="49"/>
        <end position="66"/>
    </location>
</feature>
<dbReference type="KEGG" id="aori:SD37_06490"/>
<keyword evidence="1" id="KW-1133">Transmembrane helix</keyword>
<gene>
    <name evidence="2" type="ORF">SD37_06490</name>
</gene>